<evidence type="ECO:0000256" key="1">
    <source>
        <dbReference type="ARBA" id="ARBA00004651"/>
    </source>
</evidence>
<keyword evidence="8" id="KW-1185">Reference proteome</keyword>
<evidence type="ECO:0000256" key="4">
    <source>
        <dbReference type="ARBA" id="ARBA00022989"/>
    </source>
</evidence>
<evidence type="ECO:0000256" key="3">
    <source>
        <dbReference type="ARBA" id="ARBA00022692"/>
    </source>
</evidence>
<keyword evidence="3 6" id="KW-0812">Transmembrane</keyword>
<dbReference type="NCBIfam" id="TIGR00374">
    <property type="entry name" value="flippase-like domain"/>
    <property type="match status" value="1"/>
</dbReference>
<proteinExistence type="predicted"/>
<dbReference type="PANTHER" id="PTHR40277:SF1">
    <property type="entry name" value="BLL5419 PROTEIN"/>
    <property type="match status" value="1"/>
</dbReference>
<dbReference type="RefSeq" id="WP_093394944.1">
    <property type="nucleotide sequence ID" value="NZ_FOUU01000005.1"/>
</dbReference>
<protein>
    <submittedName>
        <fullName evidence="7">Lysylphosphatidylglycerol synthase TM region</fullName>
    </submittedName>
</protein>
<evidence type="ECO:0000256" key="5">
    <source>
        <dbReference type="ARBA" id="ARBA00023136"/>
    </source>
</evidence>
<feature type="transmembrane region" description="Helical" evidence="6">
    <location>
        <begin position="99"/>
        <end position="117"/>
    </location>
</feature>
<feature type="transmembrane region" description="Helical" evidence="6">
    <location>
        <begin position="60"/>
        <end position="78"/>
    </location>
</feature>
<evidence type="ECO:0000313" key="8">
    <source>
        <dbReference type="Proteomes" id="UP000199611"/>
    </source>
</evidence>
<feature type="transmembrane region" description="Helical" evidence="6">
    <location>
        <begin position="137"/>
        <end position="162"/>
    </location>
</feature>
<dbReference type="InterPro" id="IPR022791">
    <property type="entry name" value="L-PG_synthase/AglD"/>
</dbReference>
<keyword evidence="4 6" id="KW-1133">Transmembrane helix</keyword>
<dbReference type="STRING" id="39841.SAMN05660836_01662"/>
<dbReference type="AlphaFoldDB" id="A0A1I4U6N0"/>
<dbReference type="Pfam" id="PF03706">
    <property type="entry name" value="LPG_synthase_TM"/>
    <property type="match status" value="1"/>
</dbReference>
<feature type="transmembrane region" description="Helical" evidence="6">
    <location>
        <begin position="174"/>
        <end position="198"/>
    </location>
</feature>
<reference evidence="7 8" key="1">
    <citation type="submission" date="2016-10" db="EMBL/GenBank/DDBJ databases">
        <authorList>
            <person name="de Groot N.N."/>
        </authorList>
    </citation>
    <scope>NUCLEOTIDE SEQUENCE [LARGE SCALE GENOMIC DNA]</scope>
    <source>
        <strain evidence="7 8">DSM 9990</strain>
    </source>
</reference>
<evidence type="ECO:0000256" key="2">
    <source>
        <dbReference type="ARBA" id="ARBA00022475"/>
    </source>
</evidence>
<gene>
    <name evidence="7" type="ORF">SAMN05660836_01662</name>
</gene>
<evidence type="ECO:0000256" key="6">
    <source>
        <dbReference type="SAM" id="Phobius"/>
    </source>
</evidence>
<feature type="transmembrane region" description="Helical" evidence="6">
    <location>
        <begin position="30"/>
        <end position="48"/>
    </location>
</feature>
<dbReference type="OrthoDB" id="9788795at2"/>
<dbReference type="PANTHER" id="PTHR40277">
    <property type="entry name" value="BLL5419 PROTEIN"/>
    <property type="match status" value="1"/>
</dbReference>
<comment type="subcellular location">
    <subcellularLocation>
        <location evidence="1">Cell membrane</location>
        <topology evidence="1">Multi-pass membrane protein</topology>
    </subcellularLocation>
</comment>
<dbReference type="EMBL" id="FOUU01000005">
    <property type="protein sequence ID" value="SFM84500.1"/>
    <property type="molecule type" value="Genomic_DNA"/>
</dbReference>
<name>A0A1I4U6N0_9BACT</name>
<accession>A0A1I4U6N0</accession>
<feature type="transmembrane region" description="Helical" evidence="6">
    <location>
        <begin position="251"/>
        <end position="274"/>
    </location>
</feature>
<evidence type="ECO:0000313" key="7">
    <source>
        <dbReference type="EMBL" id="SFM84500.1"/>
    </source>
</evidence>
<sequence>MRHSIKNPIEYARSSINFLFRLLRNKKLTVALKVFITALFLSFLLLRIDGSRLVKIVQKIGFLPWALAFCTYLTGQTVSTKRWQILCQALNYSIPFRTLWKYYLTGCFFNLFLPTSVGGDTVKTIMLGTITENFTESFYTVLWDRLFGIVAMGLILLSGVAVHHQALPSFVDAILVASSLFFLIAYTLFPIIWHMITAFPVAGRINSSFIKFWQPGCLIRALTASLGFHTLWISVHFIFARAAALNIPFTYLMVAVPFASVISTIPVTIHGIGLREGALLYILEFAGIDAEESIVLGILTYSVMLATGAFGGLVYSLLPVETRIMSGSKITSGR</sequence>
<dbReference type="Proteomes" id="UP000199611">
    <property type="component" value="Unassembled WGS sequence"/>
</dbReference>
<dbReference type="GO" id="GO:0005886">
    <property type="term" value="C:plasma membrane"/>
    <property type="evidence" value="ECO:0007669"/>
    <property type="project" value="UniProtKB-SubCell"/>
</dbReference>
<keyword evidence="2" id="KW-1003">Cell membrane</keyword>
<organism evidence="7 8">
    <name type="scientific">Thermodesulforhabdus norvegica</name>
    <dbReference type="NCBI Taxonomy" id="39841"/>
    <lineage>
        <taxon>Bacteria</taxon>
        <taxon>Pseudomonadati</taxon>
        <taxon>Thermodesulfobacteriota</taxon>
        <taxon>Syntrophobacteria</taxon>
        <taxon>Syntrophobacterales</taxon>
        <taxon>Thermodesulforhabdaceae</taxon>
        <taxon>Thermodesulforhabdus</taxon>
    </lineage>
</organism>
<feature type="transmembrane region" description="Helical" evidence="6">
    <location>
        <begin position="294"/>
        <end position="318"/>
    </location>
</feature>
<feature type="transmembrane region" description="Helical" evidence="6">
    <location>
        <begin position="218"/>
        <end position="239"/>
    </location>
</feature>
<keyword evidence="5 6" id="KW-0472">Membrane</keyword>